<dbReference type="PANTHER" id="PTHR39639">
    <property type="entry name" value="CHROMOSOME 16, WHOLE GENOME SHOTGUN SEQUENCE"/>
    <property type="match status" value="1"/>
</dbReference>
<dbReference type="AlphaFoldDB" id="A0A2K9EWZ3"/>
<feature type="domain" description="GmrSD restriction endonucleases N-terminal" evidence="1">
    <location>
        <begin position="27"/>
        <end position="181"/>
    </location>
</feature>
<accession>A0A2K9EWZ3</accession>
<name>A0A2K9EWZ3_9RHOB</name>
<organism evidence="2 3">
    <name type="scientific">Paracoccus tegillarcae</name>
    <dbReference type="NCBI Taxonomy" id="1529068"/>
    <lineage>
        <taxon>Bacteria</taxon>
        <taxon>Pseudomonadati</taxon>
        <taxon>Pseudomonadota</taxon>
        <taxon>Alphaproteobacteria</taxon>
        <taxon>Rhodobacterales</taxon>
        <taxon>Paracoccaceae</taxon>
        <taxon>Paracoccus</taxon>
    </lineage>
</organism>
<dbReference type="Proteomes" id="UP000233742">
    <property type="component" value="Chromosome"/>
</dbReference>
<evidence type="ECO:0000259" key="1">
    <source>
        <dbReference type="Pfam" id="PF03235"/>
    </source>
</evidence>
<dbReference type="PANTHER" id="PTHR39639:SF1">
    <property type="entry name" value="DUF262 DOMAIN-CONTAINING PROTEIN"/>
    <property type="match status" value="1"/>
</dbReference>
<proteinExistence type="predicted"/>
<dbReference type="Pfam" id="PF03235">
    <property type="entry name" value="GmrSD_N"/>
    <property type="match status" value="1"/>
</dbReference>
<dbReference type="EMBL" id="CP025408">
    <property type="protein sequence ID" value="AUH35466.1"/>
    <property type="molecule type" value="Genomic_DNA"/>
</dbReference>
<dbReference type="InterPro" id="IPR004919">
    <property type="entry name" value="GmrSD_N"/>
</dbReference>
<evidence type="ECO:0000313" key="2">
    <source>
        <dbReference type="EMBL" id="AUH35466.1"/>
    </source>
</evidence>
<gene>
    <name evidence="2" type="ORF">CUV01_14410</name>
</gene>
<protein>
    <recommendedName>
        <fullName evidence="1">GmrSD restriction endonucleases N-terminal domain-containing protein</fullName>
    </recommendedName>
</protein>
<reference evidence="2 3" key="1">
    <citation type="submission" date="2017-12" db="EMBL/GenBank/DDBJ databases">
        <authorList>
            <person name="Hurst M.R.H."/>
        </authorList>
    </citation>
    <scope>NUCLEOTIDE SEQUENCE [LARGE SCALE GENOMIC DNA]</scope>
    <source>
        <strain evidence="2 3">BM15</strain>
    </source>
</reference>
<dbReference type="OrthoDB" id="9787127at2"/>
<evidence type="ECO:0000313" key="3">
    <source>
        <dbReference type="Proteomes" id="UP000233742"/>
    </source>
</evidence>
<dbReference type="RefSeq" id="WP_101462118.1">
    <property type="nucleotide sequence ID" value="NZ_CP025408.1"/>
</dbReference>
<keyword evidence="3" id="KW-1185">Reference proteome</keyword>
<dbReference type="KEGG" id="paro:CUV01_14410"/>
<sequence length="367" mass="42453">MLKEEIDEAKRAVNTDTVQITIGEVSNMYASEELNILPDFQRLFRWTNERKSNLVESILIGIPIPPVFVYEDQYGTWELIDGLQRISTILEFMGVLKDVDSGSALRSTLQKTKYLPSLDGAVWERKNDDEIQLDKSLQLFFRRARIDFQILKHPSDPKTKFDLFQRLNRGGAYANEQEVRSCSMVLANPEFMKRIRDFAKRDDFKKIFQIKGQEQINKQKDIDYLVRLIVHIYAEYDRRFDVQEFLDSKIVDLLVEKEVDDVMETISWTVEALYRALGENALVPPNGLADDFANRFSLRALEAIAVGVGRNKVRITSQPNIDQYIKDKVDSFWQQPGVPEMSASGLRGTVRLQKTIPFGDRWFNPNA</sequence>